<evidence type="ECO:0000256" key="1">
    <source>
        <dbReference type="SAM" id="Coils"/>
    </source>
</evidence>
<dbReference type="AlphaFoldDB" id="A0A1C9WA69"/>
<proteinExistence type="predicted"/>
<evidence type="ECO:0000259" key="3">
    <source>
        <dbReference type="Pfam" id="PF10675"/>
    </source>
</evidence>
<feature type="domain" description="DUF2489" evidence="3">
    <location>
        <begin position="16"/>
        <end position="149"/>
    </location>
</feature>
<feature type="coiled-coil region" evidence="1">
    <location>
        <begin position="27"/>
        <end position="61"/>
    </location>
</feature>
<dbReference type="STRING" id="1769779.AUP74_02658"/>
<gene>
    <name evidence="4" type="ORF">AUP74_02658</name>
</gene>
<keyword evidence="5" id="KW-1185">Reference proteome</keyword>
<dbReference type="EMBL" id="CP014143">
    <property type="protein sequence ID" value="AOS98054.1"/>
    <property type="molecule type" value="Genomic_DNA"/>
</dbReference>
<dbReference type="KEGG" id="micc:AUP74_02658"/>
<dbReference type="Pfam" id="PF10675">
    <property type="entry name" value="DUF2489"/>
    <property type="match status" value="1"/>
</dbReference>
<dbReference type="InterPro" id="IPR019617">
    <property type="entry name" value="DUF2489"/>
</dbReference>
<keyword evidence="2" id="KW-0812">Transmembrane</keyword>
<protein>
    <recommendedName>
        <fullName evidence="3">DUF2489 domain-containing protein</fullName>
    </recommendedName>
</protein>
<evidence type="ECO:0000313" key="4">
    <source>
        <dbReference type="EMBL" id="AOS98054.1"/>
    </source>
</evidence>
<keyword evidence="2" id="KW-1133">Transmembrane helix</keyword>
<dbReference type="OrthoDB" id="5740155at2"/>
<evidence type="ECO:0000313" key="5">
    <source>
        <dbReference type="Proteomes" id="UP000095672"/>
    </source>
</evidence>
<accession>A0A1C9WA69</accession>
<keyword evidence="2" id="KW-0472">Membrane</keyword>
<feature type="transmembrane region" description="Helical" evidence="2">
    <location>
        <begin position="6"/>
        <end position="27"/>
    </location>
</feature>
<name>A0A1C9WA69_9GAMM</name>
<dbReference type="Proteomes" id="UP000095672">
    <property type="component" value="Chromosome"/>
</dbReference>
<dbReference type="PATRIC" id="fig|1769779.3.peg.2649"/>
<evidence type="ECO:0000256" key="2">
    <source>
        <dbReference type="SAM" id="Phobius"/>
    </source>
</evidence>
<organism evidence="4 5">
    <name type="scientific">Microbulbifer aggregans</name>
    <dbReference type="NCBI Taxonomy" id="1769779"/>
    <lineage>
        <taxon>Bacteria</taxon>
        <taxon>Pseudomonadati</taxon>
        <taxon>Pseudomonadota</taxon>
        <taxon>Gammaproteobacteria</taxon>
        <taxon>Cellvibrionales</taxon>
        <taxon>Microbulbiferaceae</taxon>
        <taxon>Microbulbifer</taxon>
    </lineage>
</organism>
<dbReference type="RefSeq" id="WP_069947977.1">
    <property type="nucleotide sequence ID" value="NZ_CP014143.1"/>
</dbReference>
<keyword evidence="1" id="KW-0175">Coiled coil</keyword>
<sequence length="154" mass="17741">MSQFPVWLLILAALVIFALAVTAGFYLRKLQVQQRQQARQLEELEQAAEAQRQRVNDSVQIIARTLLDEGVGLTEASIRLRVLLDALQVGDSVREEFVVFYTVADKASHIPILKDWKALSRKQQFEFEKEMAKLEMEYRDFALDAARRILGRSF</sequence>
<reference evidence="5" key="1">
    <citation type="submission" date="2016-01" db="EMBL/GenBank/DDBJ databases">
        <title>Complete genome sequence of Microbulbifer sp. CCB-MM1, a halophile isolated from Matang Mangrove Forest, Perak.</title>
        <authorList>
            <person name="Moh T.H."/>
            <person name="Dinesh B."/>
            <person name="Lau N.-S."/>
            <person name="Go F."/>
            <person name="Alexander Chong S.-C."/>
        </authorList>
    </citation>
    <scope>NUCLEOTIDE SEQUENCE [LARGE SCALE GENOMIC DNA]</scope>
    <source>
        <strain evidence="5">CCB-MM1</strain>
    </source>
</reference>